<proteinExistence type="predicted"/>
<dbReference type="AlphaFoldDB" id="A0A2R6R761"/>
<dbReference type="Gene3D" id="3.30.420.10">
    <property type="entry name" value="Ribonuclease H-like superfamily/Ribonuclease H"/>
    <property type="match status" value="1"/>
</dbReference>
<evidence type="ECO:0000259" key="1">
    <source>
        <dbReference type="Pfam" id="PF24764"/>
    </source>
</evidence>
<dbReference type="InterPro" id="IPR012337">
    <property type="entry name" value="RNaseH-like_sf"/>
</dbReference>
<dbReference type="OrthoDB" id="2792799at2759"/>
<organism evidence="2 3">
    <name type="scientific">Hermanssonia centrifuga</name>
    <dbReference type="NCBI Taxonomy" id="98765"/>
    <lineage>
        <taxon>Eukaryota</taxon>
        <taxon>Fungi</taxon>
        <taxon>Dikarya</taxon>
        <taxon>Basidiomycota</taxon>
        <taxon>Agaricomycotina</taxon>
        <taxon>Agaricomycetes</taxon>
        <taxon>Polyporales</taxon>
        <taxon>Meruliaceae</taxon>
        <taxon>Hermanssonia</taxon>
    </lineage>
</organism>
<dbReference type="InterPro" id="IPR001387">
    <property type="entry name" value="Cro/C1-type_HTH"/>
</dbReference>
<comment type="caution">
    <text evidence="2">The sequence shown here is derived from an EMBL/GenBank/DDBJ whole genome shotgun (WGS) entry which is preliminary data.</text>
</comment>
<dbReference type="InterPro" id="IPR058913">
    <property type="entry name" value="Integrase_dom_put"/>
</dbReference>
<dbReference type="STRING" id="98765.A0A2R6R761"/>
<sequence>MSSVIIPQPIKTILTGKVGAPRKEIDVAYLREAMSVKRNITQTELAKHLGIHRNMLHKMMKTHGISKAYTRLTNPQLDTLIQSFKRSRPQSGIRYATGFLRRSNLRVQRHRVIQSLRRVDGIGNFLRHQQKIRRRRYYVKFPNALWHVDGHHKLIRWGIVIHGCVDGFDRTITGIRAHTNNRSSTMLQLFKDAAAEFGMPSRVRGDRGGENIDLAVYMVTRNGPDRASFLWGSSTHNTRIERLWDLRFLGQTQFGVYQDDCEGVHPDTINRYYGVYGKLRGRNDTDTANESDSEEEMEETLANTIADSQRPNLRHDGVPVPCHANPFPDDETADTFLRVFAEVVRSNAEPEGYGAEVLDSVDYPTLERLTYGRGGRKELEISLPLIVWKPRVRLWCQAVSLLSMFIEETETE</sequence>
<keyword evidence="3" id="KW-1185">Reference proteome</keyword>
<dbReference type="PANTHER" id="PTHR46791">
    <property type="entry name" value="EXPRESSED PROTEIN"/>
    <property type="match status" value="1"/>
</dbReference>
<dbReference type="InterPro" id="IPR036397">
    <property type="entry name" value="RNaseH_sf"/>
</dbReference>
<dbReference type="SUPFAM" id="SSF53098">
    <property type="entry name" value="Ribonuclease H-like"/>
    <property type="match status" value="1"/>
</dbReference>
<dbReference type="Proteomes" id="UP000186601">
    <property type="component" value="Unassembled WGS sequence"/>
</dbReference>
<reference evidence="2 3" key="1">
    <citation type="submission" date="2018-02" db="EMBL/GenBank/DDBJ databases">
        <title>Genome sequence of the basidiomycete white-rot fungus Phlebia centrifuga.</title>
        <authorList>
            <person name="Granchi Z."/>
            <person name="Peng M."/>
            <person name="de Vries R.P."/>
            <person name="Hilden K."/>
            <person name="Makela M.R."/>
            <person name="Grigoriev I."/>
            <person name="Riley R."/>
        </authorList>
    </citation>
    <scope>NUCLEOTIDE SEQUENCE [LARGE SCALE GENOMIC DNA]</scope>
    <source>
        <strain evidence="2 3">FBCC195</strain>
    </source>
</reference>
<evidence type="ECO:0000313" key="3">
    <source>
        <dbReference type="Proteomes" id="UP000186601"/>
    </source>
</evidence>
<name>A0A2R6R761_9APHY</name>
<feature type="domain" description="Integrase core" evidence="1">
    <location>
        <begin position="137"/>
        <end position="246"/>
    </location>
</feature>
<dbReference type="PANTHER" id="PTHR46791:SF5">
    <property type="entry name" value="CLR5 DOMAIN-CONTAINING PROTEIN-RELATED"/>
    <property type="match status" value="1"/>
</dbReference>
<evidence type="ECO:0000313" key="2">
    <source>
        <dbReference type="EMBL" id="PSS22598.1"/>
    </source>
</evidence>
<dbReference type="GO" id="GO:0003676">
    <property type="term" value="F:nucleic acid binding"/>
    <property type="evidence" value="ECO:0007669"/>
    <property type="project" value="InterPro"/>
</dbReference>
<accession>A0A2R6R761</accession>
<protein>
    <recommendedName>
        <fullName evidence="1">Integrase core domain-containing protein</fullName>
    </recommendedName>
</protein>
<dbReference type="CDD" id="cd00093">
    <property type="entry name" value="HTH_XRE"/>
    <property type="match status" value="1"/>
</dbReference>
<gene>
    <name evidence="2" type="ORF">PHLCEN_2v3098</name>
</gene>
<dbReference type="Pfam" id="PF24764">
    <property type="entry name" value="rva_4"/>
    <property type="match status" value="1"/>
</dbReference>
<dbReference type="EMBL" id="MLYV02000279">
    <property type="protein sequence ID" value="PSS22598.1"/>
    <property type="molecule type" value="Genomic_DNA"/>
</dbReference>